<dbReference type="InterPro" id="IPR007278">
    <property type="entry name" value="DUF397"/>
</dbReference>
<evidence type="ECO:0000313" key="3">
    <source>
        <dbReference type="Proteomes" id="UP001139384"/>
    </source>
</evidence>
<dbReference type="AlphaFoldDB" id="A0A9X1TTF4"/>
<keyword evidence="3" id="KW-1185">Reference proteome</keyword>
<proteinExistence type="predicted"/>
<name>A0A9X1TTF4_STRM4</name>
<accession>A0A9X1TTF4</accession>
<protein>
    <submittedName>
        <fullName evidence="2">DUF397 domain-containing protein</fullName>
    </submittedName>
</protein>
<dbReference type="RefSeq" id="WP_234763710.1">
    <property type="nucleotide sequence ID" value="NZ_JAKEIP010000064.1"/>
</dbReference>
<gene>
    <name evidence="2" type="ORF">L0P92_17765</name>
</gene>
<reference evidence="2" key="1">
    <citation type="submission" date="2022-01" db="EMBL/GenBank/DDBJ databases">
        <title>Draft Genome Sequences of Seven Type Strains of the Genus Streptomyces.</title>
        <authorList>
            <person name="Aziz S."/>
            <person name="Coretto E."/>
            <person name="Chronakova A."/>
            <person name="Sproer C."/>
            <person name="Huber K."/>
            <person name="Nouioui I."/>
            <person name="Gross H."/>
        </authorList>
    </citation>
    <scope>NUCLEOTIDE SEQUENCE</scope>
    <source>
        <strain evidence="2">DSM 103493</strain>
    </source>
</reference>
<dbReference type="EMBL" id="JAKEIP010000064">
    <property type="protein sequence ID" value="MCF1595408.1"/>
    <property type="molecule type" value="Genomic_DNA"/>
</dbReference>
<organism evidence="2 3">
    <name type="scientific">Streptomyces muensis</name>
    <dbReference type="NCBI Taxonomy" id="1077944"/>
    <lineage>
        <taxon>Bacteria</taxon>
        <taxon>Bacillati</taxon>
        <taxon>Actinomycetota</taxon>
        <taxon>Actinomycetes</taxon>
        <taxon>Kitasatosporales</taxon>
        <taxon>Streptomycetaceae</taxon>
        <taxon>Streptomyces</taxon>
    </lineage>
</organism>
<dbReference type="Pfam" id="PF04149">
    <property type="entry name" value="DUF397"/>
    <property type="match status" value="1"/>
</dbReference>
<comment type="caution">
    <text evidence="2">The sequence shown here is derived from an EMBL/GenBank/DDBJ whole genome shotgun (WGS) entry which is preliminary data.</text>
</comment>
<feature type="domain" description="DUF397" evidence="1">
    <location>
        <begin position="9"/>
        <end position="66"/>
    </location>
</feature>
<evidence type="ECO:0000259" key="1">
    <source>
        <dbReference type="Pfam" id="PF04149"/>
    </source>
</evidence>
<dbReference type="Proteomes" id="UP001139384">
    <property type="component" value="Unassembled WGS sequence"/>
</dbReference>
<sequence length="73" mass="7840">MSSIDPTGAEWVKSSYSDGQGGQCVEWLPSHAMTHGVVPVRDSKNPHGLTLTFSGDGWSSFVSSIRGEEFPTI</sequence>
<evidence type="ECO:0000313" key="2">
    <source>
        <dbReference type="EMBL" id="MCF1595408.1"/>
    </source>
</evidence>